<protein>
    <recommendedName>
        <fullName evidence="1">DNA-directed DNA polymerase</fullName>
        <ecNumber evidence="1">2.7.7.7</ecNumber>
    </recommendedName>
</protein>
<accession>A0A4Y3HTP3</accession>
<evidence type="ECO:0000256" key="1">
    <source>
        <dbReference type="ARBA" id="ARBA00012417"/>
    </source>
</evidence>
<keyword evidence="4 7" id="KW-0269">Exonuclease</keyword>
<dbReference type="GO" id="GO:0003677">
    <property type="term" value="F:DNA binding"/>
    <property type="evidence" value="ECO:0007669"/>
    <property type="project" value="InterPro"/>
</dbReference>
<dbReference type="RefSeq" id="WP_141344519.1">
    <property type="nucleotide sequence ID" value="NZ_BJLF01000003.1"/>
</dbReference>
<dbReference type="GO" id="GO:0005829">
    <property type="term" value="C:cytosol"/>
    <property type="evidence" value="ECO:0007669"/>
    <property type="project" value="TreeGrafter"/>
</dbReference>
<dbReference type="Gene3D" id="3.30.420.10">
    <property type="entry name" value="Ribonuclease H-like superfamily/Ribonuclease H"/>
    <property type="match status" value="1"/>
</dbReference>
<keyword evidence="3" id="KW-0378">Hydrolase</keyword>
<dbReference type="Pfam" id="PF00929">
    <property type="entry name" value="RNase_T"/>
    <property type="match status" value="1"/>
</dbReference>
<sequence>MFKKTNESQIPVAPTKDWQTHFNALMEDSKHGHIKRFYSTGTIDQNTPLKDVPFLALDFETTGLNSDKDEIISIGLVPFDLKRIYLRQSKQWLIKPQKALNADSVVIHGITHSELQYAPDIMNVLPEFLDAIAGKVCVVHYRQIERSFLDSILKRRINEGIQFPVIDTLQIEWEVQQEYAAGFMNRLKGKRPGSVRLAKSRKRYNLPTYTPHDALVDAIATAELLQAQVAHHFSPDTAIEELWL</sequence>
<gene>
    <name evidence="7" type="ORF">VIN01S_09340</name>
</gene>
<evidence type="ECO:0000256" key="5">
    <source>
        <dbReference type="ARBA" id="ARBA00049244"/>
    </source>
</evidence>
<dbReference type="InterPro" id="IPR013520">
    <property type="entry name" value="Ribonucl_H"/>
</dbReference>
<dbReference type="GO" id="GO:0003887">
    <property type="term" value="F:DNA-directed DNA polymerase activity"/>
    <property type="evidence" value="ECO:0007669"/>
    <property type="project" value="UniProtKB-EC"/>
</dbReference>
<dbReference type="OrthoDB" id="5497329at2"/>
<dbReference type="NCBIfam" id="TIGR00573">
    <property type="entry name" value="dnaq"/>
    <property type="match status" value="1"/>
</dbReference>
<dbReference type="PANTHER" id="PTHR30231">
    <property type="entry name" value="DNA POLYMERASE III SUBUNIT EPSILON"/>
    <property type="match status" value="1"/>
</dbReference>
<evidence type="ECO:0000256" key="4">
    <source>
        <dbReference type="ARBA" id="ARBA00022839"/>
    </source>
</evidence>
<dbReference type="SUPFAM" id="SSF53098">
    <property type="entry name" value="Ribonuclease H-like"/>
    <property type="match status" value="1"/>
</dbReference>
<dbReference type="GO" id="GO:0006260">
    <property type="term" value="P:DNA replication"/>
    <property type="evidence" value="ECO:0007669"/>
    <property type="project" value="InterPro"/>
</dbReference>
<organism evidence="7 8">
    <name type="scientific">Vibrio inusitatus NBRC 102082</name>
    <dbReference type="NCBI Taxonomy" id="1219070"/>
    <lineage>
        <taxon>Bacteria</taxon>
        <taxon>Pseudomonadati</taxon>
        <taxon>Pseudomonadota</taxon>
        <taxon>Gammaproteobacteria</taxon>
        <taxon>Vibrionales</taxon>
        <taxon>Vibrionaceae</taxon>
        <taxon>Vibrio</taxon>
    </lineage>
</organism>
<dbReference type="InterPro" id="IPR036397">
    <property type="entry name" value="RNaseH_sf"/>
</dbReference>
<dbReference type="Proteomes" id="UP000318717">
    <property type="component" value="Unassembled WGS sequence"/>
</dbReference>
<evidence type="ECO:0000256" key="3">
    <source>
        <dbReference type="ARBA" id="ARBA00022801"/>
    </source>
</evidence>
<keyword evidence="8" id="KW-1185">Reference proteome</keyword>
<evidence type="ECO:0000313" key="8">
    <source>
        <dbReference type="Proteomes" id="UP000318717"/>
    </source>
</evidence>
<comment type="caution">
    <text evidence="7">The sequence shown here is derived from an EMBL/GenBank/DDBJ whole genome shotgun (WGS) entry which is preliminary data.</text>
</comment>
<dbReference type="SMART" id="SM00479">
    <property type="entry name" value="EXOIII"/>
    <property type="match status" value="1"/>
</dbReference>
<evidence type="ECO:0000259" key="6">
    <source>
        <dbReference type="SMART" id="SM00479"/>
    </source>
</evidence>
<dbReference type="CDD" id="cd06127">
    <property type="entry name" value="DEDDh"/>
    <property type="match status" value="1"/>
</dbReference>
<dbReference type="InterPro" id="IPR012337">
    <property type="entry name" value="RNaseH-like_sf"/>
</dbReference>
<reference evidence="7 8" key="1">
    <citation type="submission" date="2019-06" db="EMBL/GenBank/DDBJ databases">
        <title>Whole genome shotgun sequence of Vibrio inusitatus NBRC 102082.</title>
        <authorList>
            <person name="Hosoyama A."/>
            <person name="Uohara A."/>
            <person name="Ohji S."/>
            <person name="Ichikawa N."/>
        </authorList>
    </citation>
    <scope>NUCLEOTIDE SEQUENCE [LARGE SCALE GENOMIC DNA]</scope>
    <source>
        <strain evidence="7 8">NBRC 102082</strain>
    </source>
</reference>
<dbReference type="GO" id="GO:0008408">
    <property type="term" value="F:3'-5' exonuclease activity"/>
    <property type="evidence" value="ECO:0007669"/>
    <property type="project" value="TreeGrafter"/>
</dbReference>
<dbReference type="EC" id="2.7.7.7" evidence="1"/>
<keyword evidence="2" id="KW-0540">Nuclease</keyword>
<feature type="domain" description="Exonuclease" evidence="6">
    <location>
        <begin position="53"/>
        <end position="234"/>
    </location>
</feature>
<dbReference type="PANTHER" id="PTHR30231:SF4">
    <property type="entry name" value="PROTEIN NEN2"/>
    <property type="match status" value="1"/>
</dbReference>
<dbReference type="AlphaFoldDB" id="A0A4Y3HTP3"/>
<dbReference type="EMBL" id="BJLF01000003">
    <property type="protein sequence ID" value="GEA50130.1"/>
    <property type="molecule type" value="Genomic_DNA"/>
</dbReference>
<dbReference type="NCBIfam" id="NF006602">
    <property type="entry name" value="PRK09146.1"/>
    <property type="match status" value="1"/>
</dbReference>
<name>A0A4Y3HTP3_9VIBR</name>
<proteinExistence type="predicted"/>
<evidence type="ECO:0000256" key="2">
    <source>
        <dbReference type="ARBA" id="ARBA00022722"/>
    </source>
</evidence>
<dbReference type="InterPro" id="IPR006054">
    <property type="entry name" value="DnaQ"/>
</dbReference>
<comment type="catalytic activity">
    <reaction evidence="5">
        <text>DNA(n) + a 2'-deoxyribonucleoside 5'-triphosphate = DNA(n+1) + diphosphate</text>
        <dbReference type="Rhea" id="RHEA:22508"/>
        <dbReference type="Rhea" id="RHEA-COMP:17339"/>
        <dbReference type="Rhea" id="RHEA-COMP:17340"/>
        <dbReference type="ChEBI" id="CHEBI:33019"/>
        <dbReference type="ChEBI" id="CHEBI:61560"/>
        <dbReference type="ChEBI" id="CHEBI:173112"/>
        <dbReference type="EC" id="2.7.7.7"/>
    </reaction>
</comment>
<evidence type="ECO:0000313" key="7">
    <source>
        <dbReference type="EMBL" id="GEA50130.1"/>
    </source>
</evidence>